<dbReference type="Gene3D" id="2.60.40.10">
    <property type="entry name" value="Immunoglobulins"/>
    <property type="match status" value="1"/>
</dbReference>
<keyword evidence="3" id="KW-0217">Developmental protein</keyword>
<dbReference type="InterPro" id="IPR013783">
    <property type="entry name" value="Ig-like_fold"/>
</dbReference>
<dbReference type="GO" id="GO:0007411">
    <property type="term" value="P:axon guidance"/>
    <property type="evidence" value="ECO:0007669"/>
    <property type="project" value="TreeGrafter"/>
</dbReference>
<evidence type="ECO:0000256" key="5">
    <source>
        <dbReference type="ARBA" id="ARBA00022729"/>
    </source>
</evidence>
<evidence type="ECO:0000256" key="3">
    <source>
        <dbReference type="ARBA" id="ARBA00022473"/>
    </source>
</evidence>
<evidence type="ECO:0000256" key="12">
    <source>
        <dbReference type="SAM" id="Phobius"/>
    </source>
</evidence>
<dbReference type="EMBL" id="NCKV01000145">
    <property type="protein sequence ID" value="RWS31503.1"/>
    <property type="molecule type" value="Genomic_DNA"/>
</dbReference>
<dbReference type="GO" id="GO:0045499">
    <property type="term" value="F:chemorepellent activity"/>
    <property type="evidence" value="ECO:0007669"/>
    <property type="project" value="TreeGrafter"/>
</dbReference>
<keyword evidence="9" id="KW-0325">Glycoprotein</keyword>
<keyword evidence="12" id="KW-1133">Transmembrane helix</keyword>
<dbReference type="CDD" id="cd11238">
    <property type="entry name" value="Sema_2A"/>
    <property type="match status" value="1"/>
</dbReference>
<comment type="similarity">
    <text evidence="2">Belongs to the semaphorin family.</text>
</comment>
<evidence type="ECO:0000256" key="2">
    <source>
        <dbReference type="ARBA" id="ARBA00009492"/>
    </source>
</evidence>
<comment type="caution">
    <text evidence="11">Lacks conserved residue(s) required for the propagation of feature annotation.</text>
</comment>
<comment type="caution">
    <text evidence="15">The sequence shown here is derived from an EMBL/GenBank/DDBJ whole genome shotgun (WGS) entry which is preliminary data.</text>
</comment>
<dbReference type="InterPro" id="IPR015943">
    <property type="entry name" value="WD40/YVTN_repeat-like_dom_sf"/>
</dbReference>
<dbReference type="GO" id="GO:0005886">
    <property type="term" value="C:plasma membrane"/>
    <property type="evidence" value="ECO:0007669"/>
    <property type="project" value="TreeGrafter"/>
</dbReference>
<dbReference type="InterPro" id="IPR027231">
    <property type="entry name" value="Semaphorin"/>
</dbReference>
<dbReference type="SUPFAM" id="SSF48726">
    <property type="entry name" value="Immunoglobulin"/>
    <property type="match status" value="1"/>
</dbReference>
<dbReference type="Pfam" id="PF01403">
    <property type="entry name" value="Sema"/>
    <property type="match status" value="1"/>
</dbReference>
<dbReference type="GO" id="GO:0071526">
    <property type="term" value="P:semaphorin-plexin signaling pathway"/>
    <property type="evidence" value="ECO:0007669"/>
    <property type="project" value="TreeGrafter"/>
</dbReference>
<evidence type="ECO:0000256" key="6">
    <source>
        <dbReference type="ARBA" id="ARBA00022782"/>
    </source>
</evidence>
<keyword evidence="6" id="KW-0221">Differentiation</keyword>
<feature type="transmembrane region" description="Helical" evidence="12">
    <location>
        <begin position="12"/>
        <end position="31"/>
    </location>
</feature>
<evidence type="ECO:0000256" key="8">
    <source>
        <dbReference type="ARBA" id="ARBA00023157"/>
    </source>
</evidence>
<accession>A0A443SVG8</accession>
<organism evidence="15 16">
    <name type="scientific">Leptotrombidium deliense</name>
    <dbReference type="NCBI Taxonomy" id="299467"/>
    <lineage>
        <taxon>Eukaryota</taxon>
        <taxon>Metazoa</taxon>
        <taxon>Ecdysozoa</taxon>
        <taxon>Arthropoda</taxon>
        <taxon>Chelicerata</taxon>
        <taxon>Arachnida</taxon>
        <taxon>Acari</taxon>
        <taxon>Acariformes</taxon>
        <taxon>Trombidiformes</taxon>
        <taxon>Prostigmata</taxon>
        <taxon>Anystina</taxon>
        <taxon>Parasitengona</taxon>
        <taxon>Trombiculoidea</taxon>
        <taxon>Trombiculidae</taxon>
        <taxon>Leptotrombidium</taxon>
    </lineage>
</organism>
<evidence type="ECO:0000259" key="13">
    <source>
        <dbReference type="PROSITE" id="PS50835"/>
    </source>
</evidence>
<dbReference type="AlphaFoldDB" id="A0A443SVG8"/>
<dbReference type="PANTHER" id="PTHR11036">
    <property type="entry name" value="SEMAPHORIN"/>
    <property type="match status" value="1"/>
</dbReference>
<evidence type="ECO:0000256" key="4">
    <source>
        <dbReference type="ARBA" id="ARBA00022525"/>
    </source>
</evidence>
<dbReference type="SUPFAM" id="SSF101912">
    <property type="entry name" value="Sema domain"/>
    <property type="match status" value="1"/>
</dbReference>
<dbReference type="InterPro" id="IPR036352">
    <property type="entry name" value="Semap_dom_sf"/>
</dbReference>
<evidence type="ECO:0000313" key="15">
    <source>
        <dbReference type="EMBL" id="RWS31503.1"/>
    </source>
</evidence>
<keyword evidence="7" id="KW-0524">Neurogenesis</keyword>
<dbReference type="Gene3D" id="2.130.10.10">
    <property type="entry name" value="YVTN repeat-like/Quinoprotein amine dehydrogenase"/>
    <property type="match status" value="1"/>
</dbReference>
<keyword evidence="12" id="KW-0812">Transmembrane</keyword>
<dbReference type="InterPro" id="IPR001627">
    <property type="entry name" value="Semap_dom"/>
</dbReference>
<evidence type="ECO:0000256" key="9">
    <source>
        <dbReference type="ARBA" id="ARBA00023180"/>
    </source>
</evidence>
<dbReference type="PROSITE" id="PS50835">
    <property type="entry name" value="IG_LIKE"/>
    <property type="match status" value="1"/>
</dbReference>
<evidence type="ECO:0000256" key="10">
    <source>
        <dbReference type="ARBA" id="ARBA00074148"/>
    </source>
</evidence>
<evidence type="ECO:0000256" key="1">
    <source>
        <dbReference type="ARBA" id="ARBA00004613"/>
    </source>
</evidence>
<dbReference type="GO" id="GO:0005576">
    <property type="term" value="C:extracellular region"/>
    <property type="evidence" value="ECO:0007669"/>
    <property type="project" value="UniProtKB-SubCell"/>
</dbReference>
<dbReference type="Proteomes" id="UP000288716">
    <property type="component" value="Unassembled WGS sequence"/>
</dbReference>
<proteinExistence type="inferred from homology"/>
<dbReference type="PANTHER" id="PTHR11036:SF90">
    <property type="entry name" value="SEMAPHORIN 2B, ISOFORM D-RELATED"/>
    <property type="match status" value="1"/>
</dbReference>
<feature type="domain" description="Sema" evidence="14">
    <location>
        <begin position="43"/>
        <end position="559"/>
    </location>
</feature>
<keyword evidence="12" id="KW-0472">Membrane</keyword>
<dbReference type="STRING" id="299467.A0A443SVG8"/>
<dbReference type="GO" id="GO:0030215">
    <property type="term" value="F:semaphorin receptor binding"/>
    <property type="evidence" value="ECO:0007669"/>
    <property type="project" value="InterPro"/>
</dbReference>
<keyword evidence="5" id="KW-0732">Signal</keyword>
<evidence type="ECO:0000259" key="14">
    <source>
        <dbReference type="PROSITE" id="PS51004"/>
    </source>
</evidence>
<evidence type="ECO:0000313" key="16">
    <source>
        <dbReference type="Proteomes" id="UP000288716"/>
    </source>
</evidence>
<keyword evidence="16" id="KW-1185">Reference proteome</keyword>
<gene>
    <name evidence="15" type="ORF">B4U80_06482</name>
</gene>
<sequence length="756" mass="86444">MLYIIRSVDNKYLATAMLETAVYCIMYGFFYHKVSPSSSLNCILNVSFSLILEHVREFSCGKLHYRTFHLDSSKDQLYVGAMDKIFRLNLNNINRTRCEVDSLSLEPNRESSLSCVSKGKSELYDCRNHIRVIQPIGDGNKLYICGTNAHSPRDWVINVNILAFVIRINNVSLVVHKTWITQANLSHLFPYESFPGVGNGIAKCPFDPEDNATAIWVEKGNPSGLPGLYSGSVAEFTKADTVIFRTDLFNVTTGQRVHPFKRTIKYDSKWLDKPHFVGSYDIGDFVYFFFRESAVEYINCGKNVYSRVARVCKRDTGGKNILSKNWASFLKARLNCSIPGEFPFYFNEIREFEQLFCILLIILTTAEHVYKHPDDDSKFYAVFSTSMNGLLGSAICTFSLDSVQEVFSGKFKEQATSSSAWLPVLTSKVPEPRPGVCVNDTQSLPDSVLNFIRGHPLMDSAVAHDNGKPVFYKRDVVFTRIVVDRLEVKGIKYFVYYAGTSTGYVYKLVEWVDRSGEVHSHLVDVFEATVPHPIRAMEISSKHKSLYVASDNVVRQFDLLMCKGRYENCIRCIKDPYCGWDRDHGECKPFVIGLIQDLNNATPGICDDCVKFREMKVNYGQSIHLSCPVRLPDMELLLSKYGSLKWYYFRSERSTGYEVFPRRDKFVHTNDNGLVILNILERESGRYECKLGTNTLCRYNITVDLKTCTAPADNEYRKVYSEWCHEFEKYKQAMKAWQMKQAKCQTVAHPNEVTNS</sequence>
<dbReference type="FunFam" id="2.130.10.10:FF:000369">
    <property type="entry name" value="semaphorin-2A isoform X1"/>
    <property type="match status" value="1"/>
</dbReference>
<dbReference type="VEuPathDB" id="VectorBase:LDEU000537"/>
<feature type="domain" description="Ig-like" evidence="13">
    <location>
        <begin position="603"/>
        <end position="702"/>
    </location>
</feature>
<dbReference type="OrthoDB" id="9988752at2759"/>
<keyword evidence="8" id="KW-1015">Disulfide bond</keyword>
<reference evidence="15 16" key="1">
    <citation type="journal article" date="2018" name="Gigascience">
        <title>Genomes of trombidid mites reveal novel predicted allergens and laterally-transferred genes associated with secondary metabolism.</title>
        <authorList>
            <person name="Dong X."/>
            <person name="Chaisiri K."/>
            <person name="Xia D."/>
            <person name="Armstrong S.D."/>
            <person name="Fang Y."/>
            <person name="Donnelly M.J."/>
            <person name="Kadowaki T."/>
            <person name="McGarry J.W."/>
            <person name="Darby A.C."/>
            <person name="Makepeace B.L."/>
        </authorList>
    </citation>
    <scope>NUCLEOTIDE SEQUENCE [LARGE SCALE GENOMIC DNA]</scope>
    <source>
        <strain evidence="15">UoL-UT</strain>
    </source>
</reference>
<dbReference type="InterPro" id="IPR007110">
    <property type="entry name" value="Ig-like_dom"/>
</dbReference>
<dbReference type="PROSITE" id="PS51004">
    <property type="entry name" value="SEMA"/>
    <property type="match status" value="1"/>
</dbReference>
<keyword evidence="4" id="KW-0964">Secreted</keyword>
<evidence type="ECO:0000256" key="7">
    <source>
        <dbReference type="ARBA" id="ARBA00022902"/>
    </source>
</evidence>
<name>A0A443SVG8_9ACAR</name>
<protein>
    <recommendedName>
        <fullName evidence="10">Semaphorin-2A</fullName>
    </recommendedName>
</protein>
<dbReference type="InterPro" id="IPR036179">
    <property type="entry name" value="Ig-like_dom_sf"/>
</dbReference>
<dbReference type="GO" id="GO:0030335">
    <property type="term" value="P:positive regulation of cell migration"/>
    <property type="evidence" value="ECO:0007669"/>
    <property type="project" value="TreeGrafter"/>
</dbReference>
<dbReference type="SMART" id="SM00630">
    <property type="entry name" value="Sema"/>
    <property type="match status" value="1"/>
</dbReference>
<evidence type="ECO:0000256" key="11">
    <source>
        <dbReference type="PROSITE-ProRule" id="PRU00352"/>
    </source>
</evidence>
<comment type="subcellular location">
    <subcellularLocation>
        <location evidence="1">Secreted</location>
    </subcellularLocation>
</comment>